<dbReference type="Gene3D" id="1.10.510.10">
    <property type="entry name" value="Transferase(Phosphotransferase) domain 1"/>
    <property type="match status" value="1"/>
</dbReference>
<dbReference type="InterPro" id="IPR000719">
    <property type="entry name" value="Prot_kinase_dom"/>
</dbReference>
<accession>H2XT45</accession>
<dbReference type="InterPro" id="IPR053235">
    <property type="entry name" value="Ser_Thr_kinase"/>
</dbReference>
<dbReference type="InParanoid" id="H2XT45"/>
<evidence type="ECO:0000313" key="2">
    <source>
        <dbReference type="Ensembl" id="ENSCINP00000032829.1"/>
    </source>
</evidence>
<dbReference type="STRING" id="7719.ENSCINP00000032829"/>
<reference evidence="2" key="2">
    <citation type="journal article" date="2008" name="Genome Biol.">
        <title>Improved genome assembly and evidence-based global gene model set for the chordate Ciona intestinalis: new insight into intron and operon populations.</title>
        <authorList>
            <person name="Satou Y."/>
            <person name="Mineta K."/>
            <person name="Ogasawara M."/>
            <person name="Sasakura Y."/>
            <person name="Shoguchi E."/>
            <person name="Ueno K."/>
            <person name="Yamada L."/>
            <person name="Matsumoto J."/>
            <person name="Wasserscheid J."/>
            <person name="Dewar K."/>
            <person name="Wiley G.B."/>
            <person name="Macmil S.L."/>
            <person name="Roe B.A."/>
            <person name="Zeller R.W."/>
            <person name="Hastings K.E."/>
            <person name="Lemaire P."/>
            <person name="Lindquist E."/>
            <person name="Endo T."/>
            <person name="Hotta K."/>
            <person name="Inaba K."/>
        </authorList>
    </citation>
    <scope>NUCLEOTIDE SEQUENCE [LARGE SCALE GENOMIC DNA]</scope>
    <source>
        <strain evidence="2">wild type</strain>
    </source>
</reference>
<dbReference type="RefSeq" id="XP_026696328.1">
    <property type="nucleotide sequence ID" value="XM_026840527.1"/>
</dbReference>
<gene>
    <name evidence="2" type="primary">LOC113475776</name>
</gene>
<sequence>MLHTDKKDLDTDRHSFVSRILRDSPSERPKWLAFDFSRNEKVVLHKTCSKFDNITPVGKHSPCLNRDIFREVILMRCTRKCPFILTYYGFALDRAKNIYISTEHFDGESLESIRVRNPTNMLPEAMMKSISWQILQGLHYLHSIKIVHNKLDSSAVMIQRISSNSTSNQLNPVEYRVKLRHFRQARDQGAPMPNCDKLRCNSLGGIHASPRRDVCDPSYDVLCFGHLLFRCITGYKPWNKSCSCDHDYVTHCRRFILSRDKKPTNELLQRSQTFELNKKLALDVLPSLRALQINLNTKHKKENVKLWKRFSSSFSEVLMLLLAPSDEDRPAVGNIMSVYDHIFDSSHRDCPNWLKDKRGHILASCIS</sequence>
<dbReference type="GO" id="GO:0005737">
    <property type="term" value="C:cytoplasm"/>
    <property type="evidence" value="ECO:0000318"/>
    <property type="project" value="GO_Central"/>
</dbReference>
<dbReference type="Proteomes" id="UP000008144">
    <property type="component" value="Chromosome 2"/>
</dbReference>
<keyword evidence="3" id="KW-1185">Reference proteome</keyword>
<name>H2XT45_CIOIN</name>
<dbReference type="HOGENOM" id="CLU_754306_0_0_1"/>
<dbReference type="Ensembl" id="ENSCINT00000030516.1">
    <property type="protein sequence ID" value="ENSCINP00000032829.1"/>
    <property type="gene ID" value="ENSCING00000022831.1"/>
</dbReference>
<dbReference type="Pfam" id="PF00069">
    <property type="entry name" value="Pkinase"/>
    <property type="match status" value="1"/>
</dbReference>
<reference evidence="2" key="3">
    <citation type="submission" date="2025-08" db="UniProtKB">
        <authorList>
            <consortium name="Ensembl"/>
        </authorList>
    </citation>
    <scope>IDENTIFICATION</scope>
</reference>
<reference evidence="3" key="1">
    <citation type="journal article" date="2002" name="Science">
        <title>The draft genome of Ciona intestinalis: insights into chordate and vertebrate origins.</title>
        <authorList>
            <person name="Dehal P."/>
            <person name="Satou Y."/>
            <person name="Campbell R.K."/>
            <person name="Chapman J."/>
            <person name="Degnan B."/>
            <person name="De Tomaso A."/>
            <person name="Davidson B."/>
            <person name="Di Gregorio A."/>
            <person name="Gelpke M."/>
            <person name="Goodstein D.M."/>
            <person name="Harafuji N."/>
            <person name="Hastings K.E."/>
            <person name="Ho I."/>
            <person name="Hotta K."/>
            <person name="Huang W."/>
            <person name="Kawashima T."/>
            <person name="Lemaire P."/>
            <person name="Martinez D."/>
            <person name="Meinertzhagen I.A."/>
            <person name="Necula S."/>
            <person name="Nonaka M."/>
            <person name="Putnam N."/>
            <person name="Rash S."/>
            <person name="Saiga H."/>
            <person name="Satake M."/>
            <person name="Terry A."/>
            <person name="Yamada L."/>
            <person name="Wang H.G."/>
            <person name="Awazu S."/>
            <person name="Azumi K."/>
            <person name="Boore J."/>
            <person name="Branno M."/>
            <person name="Chin-Bow S."/>
            <person name="DeSantis R."/>
            <person name="Doyle S."/>
            <person name="Francino P."/>
            <person name="Keys D.N."/>
            <person name="Haga S."/>
            <person name="Hayashi H."/>
            <person name="Hino K."/>
            <person name="Imai K.S."/>
            <person name="Inaba K."/>
            <person name="Kano S."/>
            <person name="Kobayashi K."/>
            <person name="Kobayashi M."/>
            <person name="Lee B.I."/>
            <person name="Makabe K.W."/>
            <person name="Manohar C."/>
            <person name="Matassi G."/>
            <person name="Medina M."/>
            <person name="Mochizuki Y."/>
            <person name="Mount S."/>
            <person name="Morishita T."/>
            <person name="Miura S."/>
            <person name="Nakayama A."/>
            <person name="Nishizaka S."/>
            <person name="Nomoto H."/>
            <person name="Ohta F."/>
            <person name="Oishi K."/>
            <person name="Rigoutsos I."/>
            <person name="Sano M."/>
            <person name="Sasaki A."/>
            <person name="Sasakura Y."/>
            <person name="Shoguchi E."/>
            <person name="Shin-i T."/>
            <person name="Spagnuolo A."/>
            <person name="Stainier D."/>
            <person name="Suzuki M.M."/>
            <person name="Tassy O."/>
            <person name="Takatori N."/>
            <person name="Tokuoka M."/>
            <person name="Yagi K."/>
            <person name="Yoshizaki F."/>
            <person name="Wada S."/>
            <person name="Zhang C."/>
            <person name="Hyatt P.D."/>
            <person name="Larimer F."/>
            <person name="Detter C."/>
            <person name="Doggett N."/>
            <person name="Glavina T."/>
            <person name="Hawkins T."/>
            <person name="Richardson P."/>
            <person name="Lucas S."/>
            <person name="Kohara Y."/>
            <person name="Levine M."/>
            <person name="Satoh N."/>
            <person name="Rokhsar D.S."/>
        </authorList>
    </citation>
    <scope>NUCLEOTIDE SEQUENCE [LARGE SCALE GENOMIC DNA]</scope>
</reference>
<dbReference type="PROSITE" id="PS50011">
    <property type="entry name" value="PROTEIN_KINASE_DOM"/>
    <property type="match status" value="1"/>
</dbReference>
<proteinExistence type="predicted"/>
<dbReference type="GO" id="GO:0005524">
    <property type="term" value="F:ATP binding"/>
    <property type="evidence" value="ECO:0007669"/>
    <property type="project" value="InterPro"/>
</dbReference>
<dbReference type="PANTHER" id="PTHR24361:SF785">
    <property type="entry name" value="DUAL SPECIFICITY MITOGEN-ACTIVATED PROTEIN KINASE KINASE 1"/>
    <property type="match status" value="1"/>
</dbReference>
<dbReference type="SUPFAM" id="SSF56112">
    <property type="entry name" value="Protein kinase-like (PK-like)"/>
    <property type="match status" value="1"/>
</dbReference>
<dbReference type="GO" id="GO:0008349">
    <property type="term" value="F:MAP kinase kinase kinase kinase activity"/>
    <property type="evidence" value="ECO:0000318"/>
    <property type="project" value="GO_Central"/>
</dbReference>
<feature type="domain" description="Protein kinase" evidence="1">
    <location>
        <begin position="1"/>
        <end position="344"/>
    </location>
</feature>
<reference evidence="2" key="4">
    <citation type="submission" date="2025-09" db="UniProtKB">
        <authorList>
            <consortium name="Ensembl"/>
        </authorList>
    </citation>
    <scope>IDENTIFICATION</scope>
</reference>
<dbReference type="PANTHER" id="PTHR24361">
    <property type="entry name" value="MITOGEN-ACTIVATED KINASE KINASE KINASE"/>
    <property type="match status" value="1"/>
</dbReference>
<organism evidence="2 3">
    <name type="scientific">Ciona intestinalis</name>
    <name type="common">Transparent sea squirt</name>
    <name type="synonym">Ascidia intestinalis</name>
    <dbReference type="NCBI Taxonomy" id="7719"/>
    <lineage>
        <taxon>Eukaryota</taxon>
        <taxon>Metazoa</taxon>
        <taxon>Chordata</taxon>
        <taxon>Tunicata</taxon>
        <taxon>Ascidiacea</taxon>
        <taxon>Phlebobranchia</taxon>
        <taxon>Cionidae</taxon>
        <taxon>Ciona</taxon>
    </lineage>
</organism>
<dbReference type="AlphaFoldDB" id="H2XT45"/>
<dbReference type="GeneID" id="113475776"/>
<evidence type="ECO:0000313" key="3">
    <source>
        <dbReference type="Proteomes" id="UP000008144"/>
    </source>
</evidence>
<dbReference type="SMART" id="SM00220">
    <property type="entry name" value="S_TKc"/>
    <property type="match status" value="1"/>
</dbReference>
<protein>
    <submittedName>
        <fullName evidence="2">Uncharacterized LOC113475776</fullName>
    </submittedName>
</protein>
<dbReference type="GO" id="GO:0035556">
    <property type="term" value="P:intracellular signal transduction"/>
    <property type="evidence" value="ECO:0000318"/>
    <property type="project" value="GO_Central"/>
</dbReference>
<dbReference type="InterPro" id="IPR011009">
    <property type="entry name" value="Kinase-like_dom_sf"/>
</dbReference>
<dbReference type="EMBL" id="EAAA01001419">
    <property type="status" value="NOT_ANNOTATED_CDS"/>
    <property type="molecule type" value="Genomic_DNA"/>
</dbReference>
<evidence type="ECO:0000259" key="1">
    <source>
        <dbReference type="PROSITE" id="PS50011"/>
    </source>
</evidence>